<evidence type="ECO:0000313" key="2">
    <source>
        <dbReference type="EMBL" id="SOV16011.1"/>
    </source>
</evidence>
<proteinExistence type="predicted"/>
<organism evidence="2 3">
    <name type="scientific">Plasmodium gaboni</name>
    <dbReference type="NCBI Taxonomy" id="647221"/>
    <lineage>
        <taxon>Eukaryota</taxon>
        <taxon>Sar</taxon>
        <taxon>Alveolata</taxon>
        <taxon>Apicomplexa</taxon>
        <taxon>Aconoidasida</taxon>
        <taxon>Haemosporida</taxon>
        <taxon>Plasmodiidae</taxon>
        <taxon>Plasmodium</taxon>
        <taxon>Plasmodium (Laverania)</taxon>
    </lineage>
</organism>
<gene>
    <name evidence="2" type="ORF">PGABG01_1139800</name>
</gene>
<evidence type="ECO:0000256" key="1">
    <source>
        <dbReference type="SAM" id="MobiDB-lite"/>
    </source>
</evidence>
<dbReference type="InterPro" id="IPR022086">
    <property type="entry name" value="IMCp"/>
</dbReference>
<name>A0ABY1UQ68_9APIC</name>
<dbReference type="Pfam" id="PF12314">
    <property type="entry name" value="IMCp"/>
    <property type="match status" value="1"/>
</dbReference>
<protein>
    <submittedName>
        <fullName evidence="2">Inner membrane complex protein 1b, putative</fullName>
    </submittedName>
</protein>
<feature type="region of interest" description="Disordered" evidence="1">
    <location>
        <begin position="389"/>
        <end position="408"/>
    </location>
</feature>
<reference evidence="2" key="1">
    <citation type="submission" date="2016-09" db="EMBL/GenBank/DDBJ databases">
        <authorList>
            <consortium name="Pathogen Informatics"/>
            <person name="Sun Q."/>
            <person name="Inoue M."/>
        </authorList>
    </citation>
    <scope>NUCLEOTIDE SEQUENCE</scope>
</reference>
<evidence type="ECO:0000313" key="3">
    <source>
        <dbReference type="Proteomes" id="UP000831156"/>
    </source>
</evidence>
<sequence length="520" mass="61144">MSHYNIEPVNFVNNHGRHRNNVKEGYLYKNNLLKEHMNKMESSKNCIMVPLINKPSHSQNNFSMNGIKSTLINNISDENINEEKSNYQFEYRNKIIEVPELKFVDKVVYDPVIIEKIKYVPKDVIKYNIIKKPVLKNIVTEKKVDILQVKEKISFKDKEIVEEVYNYVDKDLNTKWCEAQSDNEIYKDLKKKNYIGQNHLLPNNINIMENNNDCTYKQANNITHLLEPFGPQIDVEENKIIENVFVPNVEKVIEVNKQIDIPINLPVPYIVPKPKIIDVDVPVFKFNDKYVPVPVSKKIIPKITWTDKTYQVDCLIEKPYLVYHNIIKMVPVDAKINVREYPKGIKKINPEELYEVDNLALWMRVNADLKQEQDQLKNEKYEKYEKYEKNKKNGKGQTEELDDNISSDHTCECSESYETYGKLSNEEFNSSNEDTTIKSSNENIFDTLPLHPGHPLEFIHLQNKWINQDTTNIPDMYDQKYLDAHRNAVFNLTTQVPREVEIEAKQLLHIQKKLQQDEIL</sequence>
<dbReference type="EMBL" id="LT969434">
    <property type="protein sequence ID" value="SOV16011.1"/>
    <property type="molecule type" value="Genomic_DNA"/>
</dbReference>
<dbReference type="Proteomes" id="UP000831156">
    <property type="component" value="Chromosome 11"/>
</dbReference>
<accession>A0ABY1UQ68</accession>
<keyword evidence="3" id="KW-1185">Reference proteome</keyword>